<feature type="region of interest" description="Disordered" evidence="1">
    <location>
        <begin position="658"/>
        <end position="779"/>
    </location>
</feature>
<feature type="compositionally biased region" description="Low complexity" evidence="1">
    <location>
        <begin position="729"/>
        <end position="749"/>
    </location>
</feature>
<reference evidence="2 4" key="2">
    <citation type="journal article" date="2014" name="BMC Genomics">
        <title>An improved genome release (version Mt4.0) for the model legume Medicago truncatula.</title>
        <authorList>
            <person name="Tang H."/>
            <person name="Krishnakumar V."/>
            <person name="Bidwell S."/>
            <person name="Rosen B."/>
            <person name="Chan A."/>
            <person name="Zhou S."/>
            <person name="Gentzbittel L."/>
            <person name="Childs K.L."/>
            <person name="Yandell M."/>
            <person name="Gundlach H."/>
            <person name="Mayer K.F."/>
            <person name="Schwartz D.C."/>
            <person name="Town C.D."/>
        </authorList>
    </citation>
    <scope>GENOME REANNOTATION</scope>
    <source>
        <strain evidence="2">A17</strain>
        <strain evidence="3 4">cv. Jemalong A17</strain>
    </source>
</reference>
<dbReference type="GO" id="GO:0042273">
    <property type="term" value="P:ribosomal large subunit biogenesis"/>
    <property type="evidence" value="ECO:0000318"/>
    <property type="project" value="GO_Central"/>
</dbReference>
<dbReference type="HOGENOM" id="CLU_315561_0_0_1"/>
<dbReference type="InterPro" id="IPR056366">
    <property type="entry name" value="Ribosomal_eL24"/>
</dbReference>
<feature type="region of interest" description="Disordered" evidence="1">
    <location>
        <begin position="400"/>
        <end position="437"/>
    </location>
</feature>
<feature type="region of interest" description="Disordered" evidence="1">
    <location>
        <begin position="513"/>
        <end position="542"/>
    </location>
</feature>
<feature type="region of interest" description="Disordered" evidence="1">
    <location>
        <begin position="1"/>
        <end position="29"/>
    </location>
</feature>
<dbReference type="PANTHER" id="PTHR10792">
    <property type="entry name" value="60S RIBOSOMAL PROTEIN L24"/>
    <property type="match status" value="1"/>
</dbReference>
<feature type="compositionally biased region" description="Polar residues" evidence="1">
    <location>
        <begin position="750"/>
        <end position="772"/>
    </location>
</feature>
<dbReference type="EMBL" id="KL402741">
    <property type="protein sequence ID" value="KEH17423.1"/>
    <property type="molecule type" value="Genomic_DNA"/>
</dbReference>
<reference evidence="3" key="3">
    <citation type="submission" date="2015-06" db="UniProtKB">
        <authorList>
            <consortium name="EnsemblPlants"/>
        </authorList>
    </citation>
    <scope>IDENTIFICATION</scope>
    <source>
        <strain evidence="3">cv. Jemalong A17</strain>
    </source>
</reference>
<dbReference type="EnsemblPlants" id="KEH17423">
    <property type="protein sequence ID" value="KEH17423"/>
    <property type="gene ID" value="MTR_0016s0150"/>
</dbReference>
<evidence type="ECO:0000313" key="3">
    <source>
        <dbReference type="EnsemblPlants" id="KEH17423"/>
    </source>
</evidence>
<feature type="compositionally biased region" description="Low complexity" evidence="1">
    <location>
        <begin position="681"/>
        <end position="697"/>
    </location>
</feature>
<reference evidence="2 4" key="1">
    <citation type="journal article" date="2011" name="Nature">
        <title>The Medicago genome provides insight into the evolution of rhizobial symbioses.</title>
        <authorList>
            <person name="Young N.D."/>
            <person name="Debelle F."/>
            <person name="Oldroyd G.E."/>
            <person name="Geurts R."/>
            <person name="Cannon S.B."/>
            <person name="Udvardi M.K."/>
            <person name="Benedito V.A."/>
            <person name="Mayer K.F."/>
            <person name="Gouzy J."/>
            <person name="Schoof H."/>
            <person name="Van de Peer Y."/>
            <person name="Proost S."/>
            <person name="Cook D.R."/>
            <person name="Meyers B.C."/>
            <person name="Spannagl M."/>
            <person name="Cheung F."/>
            <person name="De Mita S."/>
            <person name="Krishnakumar V."/>
            <person name="Gundlach H."/>
            <person name="Zhou S."/>
            <person name="Mudge J."/>
            <person name="Bharti A.K."/>
            <person name="Murray J.D."/>
            <person name="Naoumkina M.A."/>
            <person name="Rosen B."/>
            <person name="Silverstein K.A."/>
            <person name="Tang H."/>
            <person name="Rombauts S."/>
            <person name="Zhao P.X."/>
            <person name="Zhou P."/>
            <person name="Barbe V."/>
            <person name="Bardou P."/>
            <person name="Bechner M."/>
            <person name="Bellec A."/>
            <person name="Berger A."/>
            <person name="Berges H."/>
            <person name="Bidwell S."/>
            <person name="Bisseling T."/>
            <person name="Choisne N."/>
            <person name="Couloux A."/>
            <person name="Denny R."/>
            <person name="Deshpande S."/>
            <person name="Dai X."/>
            <person name="Doyle J.J."/>
            <person name="Dudez A.M."/>
            <person name="Farmer A.D."/>
            <person name="Fouteau S."/>
            <person name="Franken C."/>
            <person name="Gibelin C."/>
            <person name="Gish J."/>
            <person name="Goldstein S."/>
            <person name="Gonzalez A.J."/>
            <person name="Green P.J."/>
            <person name="Hallab A."/>
            <person name="Hartog M."/>
            <person name="Hua A."/>
            <person name="Humphray S.J."/>
            <person name="Jeong D.H."/>
            <person name="Jing Y."/>
            <person name="Jocker A."/>
            <person name="Kenton S.M."/>
            <person name="Kim D.J."/>
            <person name="Klee K."/>
            <person name="Lai H."/>
            <person name="Lang C."/>
            <person name="Lin S."/>
            <person name="Macmil S.L."/>
            <person name="Magdelenat G."/>
            <person name="Matthews L."/>
            <person name="McCorrison J."/>
            <person name="Monaghan E.L."/>
            <person name="Mun J.H."/>
            <person name="Najar F.Z."/>
            <person name="Nicholson C."/>
            <person name="Noirot C."/>
            <person name="O'Bleness M."/>
            <person name="Paule C.R."/>
            <person name="Poulain J."/>
            <person name="Prion F."/>
            <person name="Qin B."/>
            <person name="Qu C."/>
            <person name="Retzel E.F."/>
            <person name="Riddle C."/>
            <person name="Sallet E."/>
            <person name="Samain S."/>
            <person name="Samson N."/>
            <person name="Sanders I."/>
            <person name="Saurat O."/>
            <person name="Scarpelli C."/>
            <person name="Schiex T."/>
            <person name="Segurens B."/>
            <person name="Severin A.J."/>
            <person name="Sherrier D.J."/>
            <person name="Shi R."/>
            <person name="Sims S."/>
            <person name="Singer S.R."/>
            <person name="Sinharoy S."/>
            <person name="Sterck L."/>
            <person name="Viollet A."/>
            <person name="Wang B.B."/>
            <person name="Wang K."/>
            <person name="Wang M."/>
            <person name="Wang X."/>
            <person name="Warfsmann J."/>
            <person name="Weissenbach J."/>
            <person name="White D.D."/>
            <person name="White J.D."/>
            <person name="Wiley G.B."/>
            <person name="Wincker P."/>
            <person name="Xing Y."/>
            <person name="Yang L."/>
            <person name="Yao Z."/>
            <person name="Ying F."/>
            <person name="Zhai J."/>
            <person name="Zhou L."/>
            <person name="Zuber A."/>
            <person name="Denarie J."/>
            <person name="Dixon R.A."/>
            <person name="May G.D."/>
            <person name="Schwartz D.C."/>
            <person name="Rogers J."/>
            <person name="Quetier F."/>
            <person name="Town C.D."/>
            <person name="Roe B.A."/>
        </authorList>
    </citation>
    <scope>NUCLEOTIDE SEQUENCE [LARGE SCALE GENOMIC DNA]</scope>
    <source>
        <strain evidence="2">A17</strain>
        <strain evidence="3 4">cv. Jemalong A17</strain>
    </source>
</reference>
<keyword evidence="4" id="KW-1185">Reference proteome</keyword>
<feature type="compositionally biased region" description="Basic and acidic residues" evidence="1">
    <location>
        <begin position="420"/>
        <end position="431"/>
    </location>
</feature>
<feature type="compositionally biased region" description="Polar residues" evidence="1">
    <location>
        <begin position="708"/>
        <end position="717"/>
    </location>
</feature>
<dbReference type="GO" id="GO:0003735">
    <property type="term" value="F:structural constituent of ribosome"/>
    <property type="evidence" value="ECO:0007669"/>
    <property type="project" value="InterPro"/>
</dbReference>
<dbReference type="GO" id="GO:0005730">
    <property type="term" value="C:nucleolus"/>
    <property type="evidence" value="ECO:0000318"/>
    <property type="project" value="GO_Central"/>
</dbReference>
<protein>
    <submittedName>
        <fullName evidence="2 3">Uncharacterized protein</fullName>
    </submittedName>
</protein>
<feature type="compositionally biased region" description="Basic and acidic residues" evidence="1">
    <location>
        <begin position="370"/>
        <end position="384"/>
    </location>
</feature>
<organism evidence="2 4">
    <name type="scientific">Medicago truncatula</name>
    <name type="common">Barrel medic</name>
    <name type="synonym">Medicago tribuloides</name>
    <dbReference type="NCBI Taxonomy" id="3880"/>
    <lineage>
        <taxon>Eukaryota</taxon>
        <taxon>Viridiplantae</taxon>
        <taxon>Streptophyta</taxon>
        <taxon>Embryophyta</taxon>
        <taxon>Tracheophyta</taxon>
        <taxon>Spermatophyta</taxon>
        <taxon>Magnoliopsida</taxon>
        <taxon>eudicotyledons</taxon>
        <taxon>Gunneridae</taxon>
        <taxon>Pentapetalae</taxon>
        <taxon>rosids</taxon>
        <taxon>fabids</taxon>
        <taxon>Fabales</taxon>
        <taxon>Fabaceae</taxon>
        <taxon>Papilionoideae</taxon>
        <taxon>50 kb inversion clade</taxon>
        <taxon>NPAAA clade</taxon>
        <taxon>Hologalegina</taxon>
        <taxon>IRL clade</taxon>
        <taxon>Trifolieae</taxon>
        <taxon>Medicago</taxon>
    </lineage>
</organism>
<gene>
    <name evidence="2" type="ORF">MTR_0016s0150</name>
</gene>
<dbReference type="Proteomes" id="UP000002051">
    <property type="component" value="Unassembled WGS sequence"/>
</dbReference>
<feature type="compositionally biased region" description="Low complexity" evidence="1">
    <location>
        <begin position="353"/>
        <end position="369"/>
    </location>
</feature>
<proteinExistence type="predicted"/>
<name>A0A072TKP7_MEDTR</name>
<dbReference type="AlphaFoldDB" id="A0A072TKP7"/>
<evidence type="ECO:0000256" key="1">
    <source>
        <dbReference type="SAM" id="MobiDB-lite"/>
    </source>
</evidence>
<evidence type="ECO:0000313" key="2">
    <source>
        <dbReference type="EMBL" id="KEH17423.1"/>
    </source>
</evidence>
<sequence length="926" mass="104958">MASKRSGKEVGISSGRPPPKKKTQAKNHGITFRDNRQRDRYKILISKPLHPCRFPDNHDLNKLGIKDNVFNLLERLGCVDMLRPMRGYENFTYEFLSSIDFTKDRLNFDNPNHRVSFRLMNIDYEMSFQHFCYEMGFANAGFIHDSWDQNLKSVDYQPAAFWELITGLDQFNTRANKASNIHNPVLSLVLKSIQKHLVHQKLLTEGNGRRQILFGRLLSEIFVQGKLLKYLRETGVSSDEELGTVVGKIINGKTLKSMKLTNKLVTSKEDLAVETVQSDLMTNFPSISKEDNPEDLYQFIKAHFELTGTIISVASIPDKIGGAPLKVKGKRSRKSDKDEVAASKPKKAKTAKTESSNVSASEEVLASEEVVQKQRNKEPEVQADAREAALQTIRDKKARSLKTAQERMKEAAEQLETENDDPRPKKAKNAEPIEMPCFIPTAEKLQEAREYATSEIAKRKQMRKQFEKQRDEQLKAAGYELAPEKAAVIATLTAELEEENVKEGVALLRQSLKGKHTSGASSEPTSKAPEAAQSKGQSSGIPSQYKARINIQIPDLPSPPSSSSTDSDNVLLSQHISKFLKDFKPTKLTADGRIDYEQTQIEFSQERINICERFHLPAVHFFQPPLVEPVSIQHPETNPETNHKITKLHKEPLSLEKHLGGEMQPTPTKASKTVPEKTVLENQQTDTETETQTIPEQIVSEHTVPEQGASNLEQSVPEQHVSEHIASDQQTTTEQPQPNTEQQQPESPTINLTSPEQQTASDQPSTSQTTIPEPSPIPDTILESEYIDEELIRLSDEIQRLILLRTVPVPPIHYLDQWMDLKKDFNELLDQLSAKCVTTHSDMLKKMLDDMHEAARVKELDYVPLLANTPLYLEDDYISRADRIQQGLRRRLRAKEEMVNKQQEVIKKQSEQIKYFMEQMSKLAKP</sequence>
<dbReference type="PANTHER" id="PTHR10792:SF8">
    <property type="entry name" value="RIBOSOME BIOGENESIS PROTEIN RLP24-RELATED"/>
    <property type="match status" value="1"/>
</dbReference>
<evidence type="ECO:0000313" key="4">
    <source>
        <dbReference type="Proteomes" id="UP000002051"/>
    </source>
</evidence>
<feature type="region of interest" description="Disordered" evidence="1">
    <location>
        <begin position="325"/>
        <end position="384"/>
    </location>
</feature>
<accession>A0A072TKP7</accession>